<keyword evidence="14 18" id="KW-0520">NAD</keyword>
<dbReference type="EC" id="4.2.3.4" evidence="7 18"/>
<evidence type="ECO:0000256" key="16">
    <source>
        <dbReference type="ARBA" id="ARBA00023239"/>
    </source>
</evidence>
<dbReference type="EMBL" id="AWTC01000009">
    <property type="protein sequence ID" value="EST11773.1"/>
    <property type="molecule type" value="Genomic_DNA"/>
</dbReference>
<keyword evidence="17 18" id="KW-0170">Cobalt</keyword>
<dbReference type="InterPro" id="IPR030963">
    <property type="entry name" value="DHQ_synth_fam"/>
</dbReference>
<dbReference type="FunFam" id="3.40.50.1970:FF:000007">
    <property type="entry name" value="Pentafunctional AROM polypeptide"/>
    <property type="match status" value="1"/>
</dbReference>
<evidence type="ECO:0000256" key="13">
    <source>
        <dbReference type="ARBA" id="ARBA00022833"/>
    </source>
</evidence>
<dbReference type="InterPro" id="IPR050071">
    <property type="entry name" value="Dehydroquinate_synthase"/>
</dbReference>
<dbReference type="Proteomes" id="UP000018296">
    <property type="component" value="Unassembled WGS sequence"/>
</dbReference>
<evidence type="ECO:0000256" key="18">
    <source>
        <dbReference type="HAMAP-Rule" id="MF_00110"/>
    </source>
</evidence>
<dbReference type="UniPathway" id="UPA00053">
    <property type="reaction ID" value="UER00085"/>
</dbReference>
<keyword evidence="9 18" id="KW-0963">Cytoplasm</keyword>
<comment type="subcellular location">
    <subcellularLocation>
        <location evidence="4 18">Cytoplasm</location>
    </subcellularLocation>
</comment>
<feature type="domain" description="3-dehydroquinate synthase N-terminal" evidence="19">
    <location>
        <begin position="68"/>
        <end position="179"/>
    </location>
</feature>
<comment type="cofactor">
    <cofactor evidence="3">
        <name>Zn(2+)</name>
        <dbReference type="ChEBI" id="CHEBI:29105"/>
    </cofactor>
</comment>
<dbReference type="SUPFAM" id="SSF56796">
    <property type="entry name" value="Dehydroquinate synthase-like"/>
    <property type="match status" value="1"/>
</dbReference>
<reference evidence="21 22" key="1">
    <citation type="journal article" date="2013" name="Genome Announc.">
        <title>Genome Sequence of Sporolactobacillus laevolacticus DSM442, an Efficient Polymer-Grade D-Lactate Producer from Agricultural Waste Cottonseed as a Nitrogen Source.</title>
        <authorList>
            <person name="Wang H."/>
            <person name="Wang L."/>
            <person name="Ju J."/>
            <person name="Yu B."/>
            <person name="Ma Y."/>
        </authorList>
    </citation>
    <scope>NUCLEOTIDE SEQUENCE [LARGE SCALE GENOMIC DNA]</scope>
    <source>
        <strain evidence="21 22">DSM 442</strain>
    </source>
</reference>
<dbReference type="InterPro" id="IPR056179">
    <property type="entry name" value="DHQS_C"/>
</dbReference>
<dbReference type="GO" id="GO:0046872">
    <property type="term" value="F:metal ion binding"/>
    <property type="evidence" value="ECO:0007669"/>
    <property type="project" value="UniProtKB-KW"/>
</dbReference>
<dbReference type="OrthoDB" id="9806583at2"/>
<evidence type="ECO:0000313" key="21">
    <source>
        <dbReference type="EMBL" id="EST11773.1"/>
    </source>
</evidence>
<evidence type="ECO:0000256" key="5">
    <source>
        <dbReference type="ARBA" id="ARBA00004661"/>
    </source>
</evidence>
<evidence type="ECO:0000256" key="15">
    <source>
        <dbReference type="ARBA" id="ARBA00023141"/>
    </source>
</evidence>
<dbReference type="GO" id="GO:0009423">
    <property type="term" value="P:chorismate biosynthetic process"/>
    <property type="evidence" value="ECO:0007669"/>
    <property type="project" value="UniProtKB-UniRule"/>
</dbReference>
<keyword evidence="11 18" id="KW-0479">Metal-binding</keyword>
<evidence type="ECO:0000256" key="4">
    <source>
        <dbReference type="ARBA" id="ARBA00004496"/>
    </source>
</evidence>
<evidence type="ECO:0000256" key="10">
    <source>
        <dbReference type="ARBA" id="ARBA00022605"/>
    </source>
</evidence>
<comment type="caution">
    <text evidence="18">Lacks conserved residue(s) required for the propagation of feature annotation.</text>
</comment>
<keyword evidence="16 18" id="KW-0456">Lyase</keyword>
<evidence type="ECO:0000256" key="9">
    <source>
        <dbReference type="ARBA" id="ARBA00022490"/>
    </source>
</evidence>
<evidence type="ECO:0000256" key="2">
    <source>
        <dbReference type="ARBA" id="ARBA00001911"/>
    </source>
</evidence>
<comment type="similarity">
    <text evidence="6 18">Belongs to the sugar phosphate cyclases superfamily. Dehydroquinate synthase family.</text>
</comment>
<dbReference type="HAMAP" id="MF_00110">
    <property type="entry name" value="DHQ_synthase"/>
    <property type="match status" value="1"/>
</dbReference>
<dbReference type="CDD" id="cd08195">
    <property type="entry name" value="DHQS"/>
    <property type="match status" value="1"/>
</dbReference>
<evidence type="ECO:0000256" key="17">
    <source>
        <dbReference type="ARBA" id="ARBA00023285"/>
    </source>
</evidence>
<comment type="function">
    <text evidence="18">Catalyzes the conversion of 3-deoxy-D-arabino-heptulosonate 7-phosphate (DAHP) to dehydroquinate (DHQ).</text>
</comment>
<dbReference type="PANTHER" id="PTHR43622:SF7">
    <property type="entry name" value="3-DEHYDROQUINATE SYNTHASE, CHLOROPLASTIC"/>
    <property type="match status" value="1"/>
</dbReference>
<dbReference type="Gene3D" id="3.40.50.1970">
    <property type="match status" value="1"/>
</dbReference>
<keyword evidence="13 18" id="KW-0862">Zinc</keyword>
<dbReference type="eggNOG" id="COG0337">
    <property type="taxonomic scope" value="Bacteria"/>
</dbReference>
<feature type="binding site" evidence="18">
    <location>
        <position position="152"/>
    </location>
    <ligand>
        <name>NAD(+)</name>
        <dbReference type="ChEBI" id="CHEBI:57540"/>
    </ligand>
</feature>
<keyword evidence="10 18" id="KW-0028">Amino-acid biosynthesis</keyword>
<gene>
    <name evidence="18" type="primary">aroB</name>
    <name evidence="21" type="ORF">P343_11000</name>
</gene>
<feature type="domain" description="3-dehydroquinate synthase C-terminal" evidence="20">
    <location>
        <begin position="182"/>
        <end position="322"/>
    </location>
</feature>
<feature type="binding site" evidence="18">
    <location>
        <position position="246"/>
    </location>
    <ligand>
        <name>Zn(2+)</name>
        <dbReference type="ChEBI" id="CHEBI:29105"/>
    </ligand>
</feature>
<evidence type="ECO:0000256" key="14">
    <source>
        <dbReference type="ARBA" id="ARBA00023027"/>
    </source>
</evidence>
<evidence type="ECO:0000256" key="11">
    <source>
        <dbReference type="ARBA" id="ARBA00022723"/>
    </source>
</evidence>
<dbReference type="PATRIC" id="fig|1395513.3.peg.2221"/>
<dbReference type="PANTHER" id="PTHR43622">
    <property type="entry name" value="3-DEHYDROQUINATE SYNTHASE"/>
    <property type="match status" value="1"/>
</dbReference>
<evidence type="ECO:0000313" key="22">
    <source>
        <dbReference type="Proteomes" id="UP000018296"/>
    </source>
</evidence>
<keyword evidence="22" id="KW-1185">Reference proteome</keyword>
<sequence>METVPVDLPEKHYRIHIESGLISRVGTLVAELWTPRKIAVISDRNVAPLYEQKVIKQLIAAGFQVTAYQVDAGESSKSWQTAVQLFEKLAEDHFTRSDGVLALGGGVVGDLAGFVASTFMRGLALIQMPTSLLAQVDSSVGGKTAINLGTGKNLVGTFYQPDAVLIDPDTLNTLPQRYVAEGYAEIVKMAALEGGTFWQVIEQINRPKEILEHANDLIQKSVAFKAGVVMDDEKEHGRRQILNFGHTIGHAIELLADGQLAHGEAISIGMVRLTQIFENYRLSPRGTTNMLTQRLKAVGLPLVSSLIGTSAFYEKLKNDKKNHGSRLNLVYLKALGQPALYPIEIDKTQSFLSGKGQ</sequence>
<evidence type="ECO:0000256" key="8">
    <source>
        <dbReference type="ARBA" id="ARBA00017684"/>
    </source>
</evidence>
<dbReference type="Gene3D" id="1.20.1090.10">
    <property type="entry name" value="Dehydroquinate synthase-like - alpha domain"/>
    <property type="match status" value="1"/>
</dbReference>
<evidence type="ECO:0000256" key="7">
    <source>
        <dbReference type="ARBA" id="ARBA00013031"/>
    </source>
</evidence>
<dbReference type="RefSeq" id="WP_023510448.1">
    <property type="nucleotide sequence ID" value="NZ_AWTC01000009.1"/>
</dbReference>
<comment type="cofactor">
    <cofactor evidence="18">
        <name>Co(2+)</name>
        <dbReference type="ChEBI" id="CHEBI:48828"/>
    </cofactor>
    <cofactor evidence="18">
        <name>Zn(2+)</name>
        <dbReference type="ChEBI" id="CHEBI:29105"/>
    </cofactor>
    <text evidence="18">Binds 1 divalent metal cation per subunit. Can use either Co(2+) or Zn(2+).</text>
</comment>
<accession>V6IWS7</accession>
<feature type="binding site" evidence="18">
    <location>
        <begin position="170"/>
        <end position="173"/>
    </location>
    <ligand>
        <name>NAD(+)</name>
        <dbReference type="ChEBI" id="CHEBI:57540"/>
    </ligand>
</feature>
<dbReference type="InterPro" id="IPR030960">
    <property type="entry name" value="DHQS/DOIS_N"/>
</dbReference>
<dbReference type="Pfam" id="PF24621">
    <property type="entry name" value="DHQS_C"/>
    <property type="match status" value="1"/>
</dbReference>
<keyword evidence="12 18" id="KW-0547">Nucleotide-binding</keyword>
<organism evidence="21 22">
    <name type="scientific">Sporolactobacillus laevolacticus DSM 442</name>
    <dbReference type="NCBI Taxonomy" id="1395513"/>
    <lineage>
        <taxon>Bacteria</taxon>
        <taxon>Bacillati</taxon>
        <taxon>Bacillota</taxon>
        <taxon>Bacilli</taxon>
        <taxon>Bacillales</taxon>
        <taxon>Sporolactobacillaceae</taxon>
        <taxon>Sporolactobacillus</taxon>
    </lineage>
</organism>
<dbReference type="AlphaFoldDB" id="V6IWS7"/>
<dbReference type="GO" id="GO:0009073">
    <property type="term" value="P:aromatic amino acid family biosynthetic process"/>
    <property type="evidence" value="ECO:0007669"/>
    <property type="project" value="UniProtKB-KW"/>
</dbReference>
<dbReference type="GO" id="GO:0008652">
    <property type="term" value="P:amino acid biosynthetic process"/>
    <property type="evidence" value="ECO:0007669"/>
    <property type="project" value="UniProtKB-KW"/>
</dbReference>
<comment type="pathway">
    <text evidence="5 18">Metabolic intermediate biosynthesis; chorismate biosynthesis; chorismate from D-erythrose 4-phosphate and phosphoenolpyruvate: step 2/7.</text>
</comment>
<dbReference type="InterPro" id="IPR016037">
    <property type="entry name" value="DHQ_synth_AroB"/>
</dbReference>
<protein>
    <recommendedName>
        <fullName evidence="8 18">3-dehydroquinate synthase</fullName>
        <shortName evidence="18">DHQS</shortName>
        <ecNumber evidence="7 18">4.2.3.4</ecNumber>
    </recommendedName>
</protein>
<dbReference type="GO" id="GO:0005737">
    <property type="term" value="C:cytoplasm"/>
    <property type="evidence" value="ECO:0007669"/>
    <property type="project" value="UniProtKB-SubCell"/>
</dbReference>
<dbReference type="GO" id="GO:0003856">
    <property type="term" value="F:3-dehydroquinate synthase activity"/>
    <property type="evidence" value="ECO:0007669"/>
    <property type="project" value="UniProtKB-UniRule"/>
</dbReference>
<evidence type="ECO:0000256" key="1">
    <source>
        <dbReference type="ARBA" id="ARBA00001393"/>
    </source>
</evidence>
<feature type="binding site" evidence="18">
    <location>
        <begin position="106"/>
        <end position="110"/>
    </location>
    <ligand>
        <name>NAD(+)</name>
        <dbReference type="ChEBI" id="CHEBI:57540"/>
    </ligand>
</feature>
<feature type="binding site" evidence="18">
    <location>
        <position position="262"/>
    </location>
    <ligand>
        <name>Zn(2+)</name>
        <dbReference type="ChEBI" id="CHEBI:29105"/>
    </ligand>
</feature>
<comment type="caution">
    <text evidence="21">The sequence shown here is derived from an EMBL/GenBank/DDBJ whole genome shotgun (WGS) entry which is preliminary data.</text>
</comment>
<dbReference type="PIRSF" id="PIRSF001455">
    <property type="entry name" value="DHQ_synth"/>
    <property type="match status" value="1"/>
</dbReference>
<dbReference type="GO" id="GO:0000166">
    <property type="term" value="F:nucleotide binding"/>
    <property type="evidence" value="ECO:0007669"/>
    <property type="project" value="UniProtKB-KW"/>
</dbReference>
<evidence type="ECO:0000259" key="19">
    <source>
        <dbReference type="Pfam" id="PF01761"/>
    </source>
</evidence>
<comment type="cofactor">
    <cofactor evidence="2 18">
        <name>NAD(+)</name>
        <dbReference type="ChEBI" id="CHEBI:57540"/>
    </cofactor>
</comment>
<evidence type="ECO:0000256" key="12">
    <source>
        <dbReference type="ARBA" id="ARBA00022741"/>
    </source>
</evidence>
<feature type="binding site" evidence="18">
    <location>
        <position position="185"/>
    </location>
    <ligand>
        <name>Zn(2+)</name>
        <dbReference type="ChEBI" id="CHEBI:29105"/>
    </ligand>
</feature>
<proteinExistence type="inferred from homology"/>
<dbReference type="STRING" id="1395513.P343_11000"/>
<comment type="catalytic activity">
    <reaction evidence="1 18">
        <text>7-phospho-2-dehydro-3-deoxy-D-arabino-heptonate = 3-dehydroquinate + phosphate</text>
        <dbReference type="Rhea" id="RHEA:21968"/>
        <dbReference type="ChEBI" id="CHEBI:32364"/>
        <dbReference type="ChEBI" id="CHEBI:43474"/>
        <dbReference type="ChEBI" id="CHEBI:58394"/>
        <dbReference type="EC" id="4.2.3.4"/>
    </reaction>
</comment>
<evidence type="ECO:0000259" key="20">
    <source>
        <dbReference type="Pfam" id="PF24621"/>
    </source>
</evidence>
<evidence type="ECO:0000256" key="3">
    <source>
        <dbReference type="ARBA" id="ARBA00001947"/>
    </source>
</evidence>
<feature type="binding site" evidence="18">
    <location>
        <begin position="130"/>
        <end position="131"/>
    </location>
    <ligand>
        <name>NAD(+)</name>
        <dbReference type="ChEBI" id="CHEBI:57540"/>
    </ligand>
</feature>
<dbReference type="Pfam" id="PF01761">
    <property type="entry name" value="DHQ_synthase"/>
    <property type="match status" value="1"/>
</dbReference>
<name>V6IWS7_9BACL</name>
<feature type="binding site" evidence="18">
    <location>
        <position position="143"/>
    </location>
    <ligand>
        <name>NAD(+)</name>
        <dbReference type="ChEBI" id="CHEBI:57540"/>
    </ligand>
</feature>
<evidence type="ECO:0000256" key="6">
    <source>
        <dbReference type="ARBA" id="ARBA00005412"/>
    </source>
</evidence>
<dbReference type="NCBIfam" id="TIGR01357">
    <property type="entry name" value="aroB"/>
    <property type="match status" value="1"/>
</dbReference>
<keyword evidence="15 18" id="KW-0057">Aromatic amino acid biosynthesis</keyword>